<reference evidence="1" key="1">
    <citation type="submission" date="2014-09" db="EMBL/GenBank/DDBJ databases">
        <authorList>
            <person name="Magalhaes I.L.F."/>
            <person name="Oliveira U."/>
            <person name="Santos F.R."/>
            <person name="Vidigal T.H.D.A."/>
            <person name="Brescovit A.D."/>
            <person name="Santos A.J."/>
        </authorList>
    </citation>
    <scope>NUCLEOTIDE SEQUENCE</scope>
    <source>
        <tissue evidence="1">Shoot tissue taken approximately 20 cm above the soil surface</tissue>
    </source>
</reference>
<evidence type="ECO:0000313" key="1">
    <source>
        <dbReference type="EMBL" id="JAD77905.1"/>
    </source>
</evidence>
<accession>A0A0A9CWY2</accession>
<dbReference type="EMBL" id="GBRH01219990">
    <property type="protein sequence ID" value="JAD77905.1"/>
    <property type="molecule type" value="Transcribed_RNA"/>
</dbReference>
<protein>
    <submittedName>
        <fullName evidence="1">Pco078161</fullName>
    </submittedName>
</protein>
<reference evidence="1" key="2">
    <citation type="journal article" date="2015" name="Data Brief">
        <title>Shoot transcriptome of the giant reed, Arundo donax.</title>
        <authorList>
            <person name="Barrero R.A."/>
            <person name="Guerrero F.D."/>
            <person name="Moolhuijzen P."/>
            <person name="Goolsby J.A."/>
            <person name="Tidwell J."/>
            <person name="Bellgard S.E."/>
            <person name="Bellgard M.I."/>
        </authorList>
    </citation>
    <scope>NUCLEOTIDE SEQUENCE</scope>
    <source>
        <tissue evidence="1">Shoot tissue taken approximately 20 cm above the soil surface</tissue>
    </source>
</reference>
<name>A0A0A9CWY2_ARUDO</name>
<sequence>MGCSTLSKP</sequence>
<organism evidence="1">
    <name type="scientific">Arundo donax</name>
    <name type="common">Giant reed</name>
    <name type="synonym">Donax arundinaceus</name>
    <dbReference type="NCBI Taxonomy" id="35708"/>
    <lineage>
        <taxon>Eukaryota</taxon>
        <taxon>Viridiplantae</taxon>
        <taxon>Streptophyta</taxon>
        <taxon>Embryophyta</taxon>
        <taxon>Tracheophyta</taxon>
        <taxon>Spermatophyta</taxon>
        <taxon>Magnoliopsida</taxon>
        <taxon>Liliopsida</taxon>
        <taxon>Poales</taxon>
        <taxon>Poaceae</taxon>
        <taxon>PACMAD clade</taxon>
        <taxon>Arundinoideae</taxon>
        <taxon>Arundineae</taxon>
        <taxon>Arundo</taxon>
    </lineage>
</organism>
<proteinExistence type="predicted"/>